<keyword evidence="4" id="KW-1185">Reference proteome</keyword>
<gene>
    <name evidence="3" type="ORF">FHP25_16710</name>
</gene>
<dbReference type="OrthoDB" id="9800231at2"/>
<sequence>MFTDVVDLRDFYAETVGQVTQRLLRAQLRELWPDVRGLRVVGLGYAVPFLRPFMDEAERVLALMPAAQGVLPWPNERANLAALVEEIDLPLPDRSVDRLLIVHALECSEQIRPLLREAWRVLADGGRMLVVVPNRTGLWAQFDRSPFYLGHPYSARQLAALLRANMFTPLRAARALYLPPTRSRLLLSAAPTVERMGRRLFSRFAGVAIVEAGKQIYAGVAQPTVMARPRLRVAHSRNPSPAAGRVVPPPRTRD</sequence>
<evidence type="ECO:0000313" key="3">
    <source>
        <dbReference type="EMBL" id="TXL74411.1"/>
    </source>
</evidence>
<feature type="domain" description="Methyltransferase type 11" evidence="2">
    <location>
        <begin position="83"/>
        <end position="129"/>
    </location>
</feature>
<proteinExistence type="predicted"/>
<dbReference type="GO" id="GO:0032259">
    <property type="term" value="P:methylation"/>
    <property type="evidence" value="ECO:0007669"/>
    <property type="project" value="UniProtKB-KW"/>
</dbReference>
<reference evidence="3 4" key="1">
    <citation type="submission" date="2019-06" db="EMBL/GenBank/DDBJ databases">
        <title>New taxonomy in bacterial strain CC-CFT640, isolated from vineyard.</title>
        <authorList>
            <person name="Lin S.-Y."/>
            <person name="Tsai C.-F."/>
            <person name="Young C.-C."/>
        </authorList>
    </citation>
    <scope>NUCLEOTIDE SEQUENCE [LARGE SCALE GENOMIC DNA]</scope>
    <source>
        <strain evidence="3 4">CC-CFT640</strain>
    </source>
</reference>
<protein>
    <submittedName>
        <fullName evidence="3">Class I SAM-dependent methyltransferase</fullName>
    </submittedName>
</protein>
<keyword evidence="3" id="KW-0808">Transferase</keyword>
<feature type="region of interest" description="Disordered" evidence="1">
    <location>
        <begin position="233"/>
        <end position="254"/>
    </location>
</feature>
<dbReference type="Gene3D" id="3.40.50.150">
    <property type="entry name" value="Vaccinia Virus protein VP39"/>
    <property type="match status" value="1"/>
</dbReference>
<dbReference type="EMBL" id="VDUZ01000018">
    <property type="protein sequence ID" value="TXL74411.1"/>
    <property type="molecule type" value="Genomic_DNA"/>
</dbReference>
<keyword evidence="3" id="KW-0489">Methyltransferase</keyword>
<dbReference type="GO" id="GO:0008757">
    <property type="term" value="F:S-adenosylmethionine-dependent methyltransferase activity"/>
    <property type="evidence" value="ECO:0007669"/>
    <property type="project" value="InterPro"/>
</dbReference>
<name>A0A5C8PKZ1_9HYPH</name>
<evidence type="ECO:0000259" key="2">
    <source>
        <dbReference type="Pfam" id="PF08241"/>
    </source>
</evidence>
<dbReference type="Pfam" id="PF08241">
    <property type="entry name" value="Methyltransf_11"/>
    <property type="match status" value="1"/>
</dbReference>
<dbReference type="AlphaFoldDB" id="A0A5C8PKZ1"/>
<dbReference type="Proteomes" id="UP000321638">
    <property type="component" value="Unassembled WGS sequence"/>
</dbReference>
<organism evidence="3 4">
    <name type="scientific">Vineibacter terrae</name>
    <dbReference type="NCBI Taxonomy" id="2586908"/>
    <lineage>
        <taxon>Bacteria</taxon>
        <taxon>Pseudomonadati</taxon>
        <taxon>Pseudomonadota</taxon>
        <taxon>Alphaproteobacteria</taxon>
        <taxon>Hyphomicrobiales</taxon>
        <taxon>Vineibacter</taxon>
    </lineage>
</organism>
<comment type="caution">
    <text evidence="3">The sequence shown here is derived from an EMBL/GenBank/DDBJ whole genome shotgun (WGS) entry which is preliminary data.</text>
</comment>
<evidence type="ECO:0000313" key="4">
    <source>
        <dbReference type="Proteomes" id="UP000321638"/>
    </source>
</evidence>
<dbReference type="InterPro" id="IPR029063">
    <property type="entry name" value="SAM-dependent_MTases_sf"/>
</dbReference>
<dbReference type="InterPro" id="IPR013216">
    <property type="entry name" value="Methyltransf_11"/>
</dbReference>
<dbReference type="RefSeq" id="WP_147848090.1">
    <property type="nucleotide sequence ID" value="NZ_VDUZ01000018.1"/>
</dbReference>
<evidence type="ECO:0000256" key="1">
    <source>
        <dbReference type="SAM" id="MobiDB-lite"/>
    </source>
</evidence>
<dbReference type="SUPFAM" id="SSF53335">
    <property type="entry name" value="S-adenosyl-L-methionine-dependent methyltransferases"/>
    <property type="match status" value="1"/>
</dbReference>
<accession>A0A5C8PKZ1</accession>